<gene>
    <name evidence="1" type="ORF">MHBO_004815</name>
</gene>
<accession>A0ABV2AUD4</accession>
<feature type="non-terminal residue" evidence="1">
    <location>
        <position position="1"/>
    </location>
</feature>
<sequence>DSDKRGYDMFVLSEEIKEKSKVPLSDEQIKIRILEQLRYSDIDTLNNHILDYHSDLEQLCRYPERFDTQQLTHDFMEAFEYAHRRAPELENANDSISADTVMQEIFDKFNKIFKEPFTSLLRDQEDSRLEMRDLLKLYAIKYVYKTNPKDDPLGLY</sequence>
<name>A0ABV2AUD4_9EUKA</name>
<organism evidence="1 2">
    <name type="scientific">Bonamia ostreae</name>
    <dbReference type="NCBI Taxonomy" id="126728"/>
    <lineage>
        <taxon>Eukaryota</taxon>
        <taxon>Sar</taxon>
        <taxon>Rhizaria</taxon>
        <taxon>Endomyxa</taxon>
        <taxon>Ascetosporea</taxon>
        <taxon>Haplosporida</taxon>
        <taxon>Bonamia</taxon>
    </lineage>
</organism>
<reference evidence="1 2" key="1">
    <citation type="journal article" date="2024" name="BMC Biol.">
        <title>Comparative genomics of Ascetosporea gives new insight into the evolutionary basis for animal parasitism in Rhizaria.</title>
        <authorList>
            <person name="Hiltunen Thoren M."/>
            <person name="Onut-Brannstrom I."/>
            <person name="Alfjorden A."/>
            <person name="Peckova H."/>
            <person name="Swords F."/>
            <person name="Hooper C."/>
            <person name="Holzer A.S."/>
            <person name="Bass D."/>
            <person name="Burki F."/>
        </authorList>
    </citation>
    <scope>NUCLEOTIDE SEQUENCE [LARGE SCALE GENOMIC DNA]</scope>
    <source>
        <strain evidence="1">20-A016</strain>
    </source>
</reference>
<proteinExistence type="predicted"/>
<keyword evidence="2" id="KW-1185">Reference proteome</keyword>
<comment type="caution">
    <text evidence="1">The sequence shown here is derived from an EMBL/GenBank/DDBJ whole genome shotgun (WGS) entry which is preliminary data.</text>
</comment>
<evidence type="ECO:0000313" key="2">
    <source>
        <dbReference type="Proteomes" id="UP001439008"/>
    </source>
</evidence>
<dbReference type="EMBL" id="JBDODL010005388">
    <property type="protein sequence ID" value="MES1923269.1"/>
    <property type="molecule type" value="Genomic_DNA"/>
</dbReference>
<evidence type="ECO:0000313" key="1">
    <source>
        <dbReference type="EMBL" id="MES1923269.1"/>
    </source>
</evidence>
<feature type="non-terminal residue" evidence="1">
    <location>
        <position position="156"/>
    </location>
</feature>
<dbReference type="Proteomes" id="UP001439008">
    <property type="component" value="Unassembled WGS sequence"/>
</dbReference>
<protein>
    <submittedName>
        <fullName evidence="1">Uncharacterized protein</fullName>
    </submittedName>
</protein>